<feature type="non-terminal residue" evidence="1">
    <location>
        <position position="63"/>
    </location>
</feature>
<organism evidence="1 2">
    <name type="scientific">Olea europaea subsp. europaea</name>
    <dbReference type="NCBI Taxonomy" id="158383"/>
    <lineage>
        <taxon>Eukaryota</taxon>
        <taxon>Viridiplantae</taxon>
        <taxon>Streptophyta</taxon>
        <taxon>Embryophyta</taxon>
        <taxon>Tracheophyta</taxon>
        <taxon>Spermatophyta</taxon>
        <taxon>Magnoliopsida</taxon>
        <taxon>eudicotyledons</taxon>
        <taxon>Gunneridae</taxon>
        <taxon>Pentapetalae</taxon>
        <taxon>asterids</taxon>
        <taxon>lamiids</taxon>
        <taxon>Lamiales</taxon>
        <taxon>Oleaceae</taxon>
        <taxon>Oleeae</taxon>
        <taxon>Olea</taxon>
    </lineage>
</organism>
<protein>
    <submittedName>
        <fullName evidence="1">Uncharacterized protein</fullName>
    </submittedName>
</protein>
<reference evidence="1 2" key="1">
    <citation type="submission" date="2019-12" db="EMBL/GenBank/DDBJ databases">
        <authorList>
            <person name="Alioto T."/>
            <person name="Alioto T."/>
            <person name="Gomez Garrido J."/>
        </authorList>
    </citation>
    <scope>NUCLEOTIDE SEQUENCE [LARGE SCALE GENOMIC DNA]</scope>
</reference>
<name>A0A8S0VNA5_OLEEU</name>
<keyword evidence="2" id="KW-1185">Reference proteome</keyword>
<gene>
    <name evidence="1" type="ORF">OLEA9_A107544</name>
</gene>
<dbReference type="EMBL" id="CACTIH010009520">
    <property type="protein sequence ID" value="CAA3032060.1"/>
    <property type="molecule type" value="Genomic_DNA"/>
</dbReference>
<proteinExistence type="predicted"/>
<evidence type="ECO:0000313" key="1">
    <source>
        <dbReference type="EMBL" id="CAA3032060.1"/>
    </source>
</evidence>
<dbReference type="AlphaFoldDB" id="A0A8S0VNA5"/>
<dbReference type="Gramene" id="OE9A107544T1">
    <property type="protein sequence ID" value="OE9A107544C1"/>
    <property type="gene ID" value="OE9A107544"/>
</dbReference>
<evidence type="ECO:0000313" key="2">
    <source>
        <dbReference type="Proteomes" id="UP000594638"/>
    </source>
</evidence>
<comment type="caution">
    <text evidence="1">The sequence shown here is derived from an EMBL/GenBank/DDBJ whole genome shotgun (WGS) entry which is preliminary data.</text>
</comment>
<dbReference type="Proteomes" id="UP000594638">
    <property type="component" value="Unassembled WGS sequence"/>
</dbReference>
<accession>A0A8S0VNA5</accession>
<sequence>MDFLLRLFVRDYSASPKMRYLPDIGYCRCCYGKEMGGDEGFEIVLNMGKEQSTTSLGFTTRLK</sequence>